<dbReference type="SMART" id="SM00389">
    <property type="entry name" value="HOX"/>
    <property type="match status" value="1"/>
</dbReference>
<feature type="DNA-binding region" description="Homeobox" evidence="3">
    <location>
        <begin position="366"/>
        <end position="427"/>
    </location>
</feature>
<evidence type="ECO:0000313" key="8">
    <source>
        <dbReference type="Proteomes" id="UP000199727"/>
    </source>
</evidence>
<keyword evidence="1 3" id="KW-0238">DNA-binding</keyword>
<feature type="region of interest" description="Disordered" evidence="5">
    <location>
        <begin position="663"/>
        <end position="733"/>
    </location>
</feature>
<reference evidence="7 8" key="1">
    <citation type="submission" date="2017-06" db="EMBL/GenBank/DDBJ databases">
        <title>Global population genomics of the pathogenic fungus Cryptococcus neoformans var. grubii.</title>
        <authorList>
            <person name="Cuomo C."/>
            <person name="Litvintseva A."/>
            <person name="Chen Y."/>
            <person name="Young S."/>
            <person name="Zeng Q."/>
            <person name="Chapman S."/>
            <person name="Gujja S."/>
            <person name="Saif S."/>
            <person name="Birren B."/>
        </authorList>
    </citation>
    <scope>NUCLEOTIDE SEQUENCE [LARGE SCALE GENOMIC DNA]</scope>
    <source>
        <strain evidence="7 8">Tu259-1</strain>
    </source>
</reference>
<dbReference type="PANTHER" id="PTHR24324">
    <property type="entry name" value="HOMEOBOX PROTEIN HHEX"/>
    <property type="match status" value="1"/>
</dbReference>
<feature type="region of interest" description="Disordered" evidence="5">
    <location>
        <begin position="415"/>
        <end position="469"/>
    </location>
</feature>
<feature type="region of interest" description="Disordered" evidence="5">
    <location>
        <begin position="227"/>
        <end position="250"/>
    </location>
</feature>
<feature type="compositionally biased region" description="Polar residues" evidence="5">
    <location>
        <begin position="844"/>
        <end position="862"/>
    </location>
</feature>
<evidence type="ECO:0000256" key="2">
    <source>
        <dbReference type="ARBA" id="ARBA00023155"/>
    </source>
</evidence>
<dbReference type="Pfam" id="PF00046">
    <property type="entry name" value="Homeodomain"/>
    <property type="match status" value="1"/>
</dbReference>
<feature type="region of interest" description="Disordered" evidence="5">
    <location>
        <begin position="844"/>
        <end position="872"/>
    </location>
</feature>
<evidence type="ECO:0000313" key="7">
    <source>
        <dbReference type="EMBL" id="OXG24450.1"/>
    </source>
</evidence>
<proteinExistence type="predicted"/>
<dbReference type="EMBL" id="AMKT01000032">
    <property type="protein sequence ID" value="OXG24450.1"/>
    <property type="molecule type" value="Genomic_DNA"/>
</dbReference>
<dbReference type="GO" id="GO:0005634">
    <property type="term" value="C:nucleus"/>
    <property type="evidence" value="ECO:0007669"/>
    <property type="project" value="UniProtKB-SubCell"/>
</dbReference>
<dbReference type="SUPFAM" id="SSF46689">
    <property type="entry name" value="Homeodomain-like"/>
    <property type="match status" value="1"/>
</dbReference>
<dbReference type="InterPro" id="IPR001356">
    <property type="entry name" value="HD"/>
</dbReference>
<dbReference type="Proteomes" id="UP000199727">
    <property type="component" value="Unassembled WGS sequence"/>
</dbReference>
<dbReference type="InterPro" id="IPR051000">
    <property type="entry name" value="Homeobox_DNA-bind_prot"/>
</dbReference>
<evidence type="ECO:0000256" key="1">
    <source>
        <dbReference type="ARBA" id="ARBA00023125"/>
    </source>
</evidence>
<feature type="compositionally biased region" description="Pro residues" evidence="5">
    <location>
        <begin position="682"/>
        <end position="700"/>
    </location>
</feature>
<evidence type="ECO:0000256" key="3">
    <source>
        <dbReference type="PROSITE-ProRule" id="PRU00108"/>
    </source>
</evidence>
<dbReference type="PROSITE" id="PS50071">
    <property type="entry name" value="HOMEOBOX_2"/>
    <property type="match status" value="1"/>
</dbReference>
<feature type="compositionally biased region" description="Polar residues" evidence="5">
    <location>
        <begin position="82"/>
        <end position="96"/>
    </location>
</feature>
<dbReference type="GO" id="GO:0030154">
    <property type="term" value="P:cell differentiation"/>
    <property type="evidence" value="ECO:0007669"/>
    <property type="project" value="TreeGrafter"/>
</dbReference>
<accession>A0A854QFC1</accession>
<gene>
    <name evidence="7" type="ORF">C361_02304</name>
</gene>
<dbReference type="PANTHER" id="PTHR24324:SF9">
    <property type="entry name" value="HOMEOBOX DOMAIN-CONTAINING PROTEIN"/>
    <property type="match status" value="1"/>
</dbReference>
<feature type="compositionally biased region" description="Low complexity" evidence="5">
    <location>
        <begin position="64"/>
        <end position="74"/>
    </location>
</feature>
<comment type="caution">
    <text evidence="7">The sequence shown here is derived from an EMBL/GenBank/DDBJ whole genome shotgun (WGS) entry which is preliminary data.</text>
</comment>
<evidence type="ECO:0000259" key="6">
    <source>
        <dbReference type="PROSITE" id="PS50071"/>
    </source>
</evidence>
<keyword evidence="2 3" id="KW-0371">Homeobox</keyword>
<dbReference type="InterPro" id="IPR009057">
    <property type="entry name" value="Homeodomain-like_sf"/>
</dbReference>
<dbReference type="AlphaFoldDB" id="A0A854QFC1"/>
<keyword evidence="3 4" id="KW-0539">Nucleus</keyword>
<dbReference type="GO" id="GO:0006357">
    <property type="term" value="P:regulation of transcription by RNA polymerase II"/>
    <property type="evidence" value="ECO:0007669"/>
    <property type="project" value="TreeGrafter"/>
</dbReference>
<dbReference type="CDD" id="cd00086">
    <property type="entry name" value="homeodomain"/>
    <property type="match status" value="1"/>
</dbReference>
<comment type="subcellular location">
    <subcellularLocation>
        <location evidence="3 4">Nucleus</location>
    </subcellularLocation>
</comment>
<dbReference type="Gene3D" id="1.10.10.60">
    <property type="entry name" value="Homeodomain-like"/>
    <property type="match status" value="1"/>
</dbReference>
<name>A0A854QFC1_CRYNE</name>
<evidence type="ECO:0000256" key="4">
    <source>
        <dbReference type="RuleBase" id="RU000682"/>
    </source>
</evidence>
<evidence type="ECO:0000256" key="5">
    <source>
        <dbReference type="SAM" id="MobiDB-lite"/>
    </source>
</evidence>
<dbReference type="OrthoDB" id="2576193at2759"/>
<dbReference type="GO" id="GO:0000978">
    <property type="term" value="F:RNA polymerase II cis-regulatory region sequence-specific DNA binding"/>
    <property type="evidence" value="ECO:0007669"/>
    <property type="project" value="TreeGrafter"/>
</dbReference>
<protein>
    <recommendedName>
        <fullName evidence="6">Homeobox domain-containing protein</fullName>
    </recommendedName>
</protein>
<feature type="region of interest" description="Disordered" evidence="5">
    <location>
        <begin position="64"/>
        <end position="96"/>
    </location>
</feature>
<feature type="domain" description="Homeobox" evidence="6">
    <location>
        <begin position="364"/>
        <end position="426"/>
    </location>
</feature>
<sequence>MICEWPPSLPTFFFSIVQLIVTLYPRLSFKAYSNSQLPTICHPSTSSLRKMIYLSALPLPKPSSLSPSDGFSPSKHAPGPSQPHSIATSDPSSEPLTASLAGTKTSWALNSYLSYLPDNSHDIINPSPFPTSTSSTNSFSMSLYQQNNDTYSYGMTPTTASGQWSQSPAVDSAFISSPLAKSIAFQNGPTGISPMFSAFNTTSIPNESFPTIAYPINPSRPIPIRGHSASSAVHSPNRHRSSTLVTLSSPSPMTPSFNTYPYPSPHASYPSTPSYVSARNIFQQRSERALSENKRIFHPSPAVTAPGTGAKLTHLPYEHGHVGGSQFGSGNMLGGMGMSMEMDNRLSLGMFPQMRTGFRTGNGQELKLPRFKPTKEQLEILIKSYEKNKNPDGPTREALAKKLGPDVRPKTLQIWFQNRRSKSRAKERDAANVPKLLQTNNPNIKPFAQEQEKDRNGSTGQTSGDWGEMKHGRVNTECLNSLILDDDPNLSILPITVLSIAKWTRFLNPGTGNIRPDLAASIRFPSTSTPSHPSPLLPTLHLYVLHTKIFRIDIPLSPSVVSSFQVANNPSVSTGAVAVRFELGRDKVRFACWIEKEGAGWKEVGDFTGGEAGSGGRVELTGLASVLLPAFSKVQQLLANTAYPTPISSFLISRPISIHPKPINIWRPPTNASDQSHSIPTSTPPSSSPLPNPTTTPPLPLSSVSVDTDMMSGSHRGQQATTPALAGHQRQRSLSQPIFPTSALIGGMMPVDPSLSSTAPIGQTTLSSLTMPSSINTTLQASAQSSFEPSTVSFLGDSGHGQTPVTSSFDGSARVLGIEPLWESAGGFSDGSSHTLHINESQLVEKSSTKMGAPASMSSSAEGQGIIKEKDS</sequence>
<organism evidence="7 8">
    <name type="scientific">Cryptococcus neoformans Tu259-1</name>
    <dbReference type="NCBI Taxonomy" id="1230072"/>
    <lineage>
        <taxon>Eukaryota</taxon>
        <taxon>Fungi</taxon>
        <taxon>Dikarya</taxon>
        <taxon>Basidiomycota</taxon>
        <taxon>Agaricomycotina</taxon>
        <taxon>Tremellomycetes</taxon>
        <taxon>Tremellales</taxon>
        <taxon>Cryptococcaceae</taxon>
        <taxon>Cryptococcus</taxon>
        <taxon>Cryptococcus neoformans species complex</taxon>
    </lineage>
</organism>